<protein>
    <recommendedName>
        <fullName evidence="10">Glutathione synthetase</fullName>
        <ecNumber evidence="10">6.3.2.3</ecNumber>
    </recommendedName>
    <alternativeName>
        <fullName evidence="10">GSH synthetase</fullName>
        <shortName evidence="10">GSH-S</shortName>
        <shortName evidence="10">GSHase</shortName>
    </alternativeName>
    <alternativeName>
        <fullName evidence="10">Glutathione synthase</fullName>
    </alternativeName>
</protein>
<dbReference type="SUPFAM" id="SSF56059">
    <property type="entry name" value="Glutathione synthetase ATP-binding domain-like"/>
    <property type="match status" value="1"/>
</dbReference>
<comment type="similarity">
    <text evidence="10">Belongs to the prokaryotic GSH synthase family.</text>
</comment>
<accession>A0A9J6PEZ7</accession>
<dbReference type="EMBL" id="JAMZFT010000002">
    <property type="protein sequence ID" value="MCP1336400.1"/>
    <property type="molecule type" value="Genomic_DNA"/>
</dbReference>
<dbReference type="PANTHER" id="PTHR21621">
    <property type="entry name" value="RIBOSOMAL PROTEIN S6 MODIFICATION PROTEIN"/>
    <property type="match status" value="1"/>
</dbReference>
<dbReference type="Proteomes" id="UP001055804">
    <property type="component" value="Unassembled WGS sequence"/>
</dbReference>
<evidence type="ECO:0000313" key="13">
    <source>
        <dbReference type="Proteomes" id="UP001055804"/>
    </source>
</evidence>
<organism evidence="12 13">
    <name type="scientific">Futiania mangrovi</name>
    <dbReference type="NCBI Taxonomy" id="2959716"/>
    <lineage>
        <taxon>Bacteria</taxon>
        <taxon>Pseudomonadati</taxon>
        <taxon>Pseudomonadota</taxon>
        <taxon>Alphaproteobacteria</taxon>
        <taxon>Futianiales</taxon>
        <taxon>Futianiaceae</taxon>
        <taxon>Futiania</taxon>
    </lineage>
</organism>
<evidence type="ECO:0000256" key="2">
    <source>
        <dbReference type="ARBA" id="ARBA00001946"/>
    </source>
</evidence>
<keyword evidence="3 10" id="KW-0436">Ligase</keyword>
<name>A0A9J6PEZ7_9PROT</name>
<evidence type="ECO:0000259" key="11">
    <source>
        <dbReference type="PROSITE" id="PS50975"/>
    </source>
</evidence>
<dbReference type="InterPro" id="IPR011761">
    <property type="entry name" value="ATP-grasp"/>
</dbReference>
<keyword evidence="6 10" id="KW-0547">Nucleotide-binding</keyword>
<evidence type="ECO:0000256" key="8">
    <source>
        <dbReference type="ARBA" id="ARBA00022842"/>
    </source>
</evidence>
<feature type="domain" description="ATP-grasp" evidence="11">
    <location>
        <begin position="137"/>
        <end position="321"/>
    </location>
</feature>
<comment type="caution">
    <text evidence="12">The sequence shown here is derived from an EMBL/GenBank/DDBJ whole genome shotgun (WGS) entry which is preliminary data.</text>
</comment>
<dbReference type="Gene3D" id="3.30.470.20">
    <property type="entry name" value="ATP-grasp fold, B domain"/>
    <property type="match status" value="1"/>
</dbReference>
<evidence type="ECO:0000256" key="4">
    <source>
        <dbReference type="ARBA" id="ARBA00022684"/>
    </source>
</evidence>
<dbReference type="InterPro" id="IPR004218">
    <property type="entry name" value="GSHS_ATP-bd"/>
</dbReference>
<dbReference type="GO" id="GO:0005737">
    <property type="term" value="C:cytoplasm"/>
    <property type="evidence" value="ECO:0007669"/>
    <property type="project" value="TreeGrafter"/>
</dbReference>
<evidence type="ECO:0000256" key="5">
    <source>
        <dbReference type="ARBA" id="ARBA00022723"/>
    </source>
</evidence>
<dbReference type="NCBIfam" id="NF003573">
    <property type="entry name" value="PRK05246.1"/>
    <property type="match status" value="1"/>
</dbReference>
<dbReference type="GO" id="GO:0004363">
    <property type="term" value="F:glutathione synthase activity"/>
    <property type="evidence" value="ECO:0007669"/>
    <property type="project" value="UniProtKB-UniRule"/>
</dbReference>
<dbReference type="HAMAP" id="MF_00162">
    <property type="entry name" value="GSH_S"/>
    <property type="match status" value="1"/>
</dbReference>
<dbReference type="EC" id="6.3.2.3" evidence="10"/>
<dbReference type="GO" id="GO:0005524">
    <property type="term" value="F:ATP binding"/>
    <property type="evidence" value="ECO:0007669"/>
    <property type="project" value="UniProtKB-UniRule"/>
</dbReference>
<keyword evidence="7 10" id="KW-0067">ATP-binding</keyword>
<evidence type="ECO:0000313" key="12">
    <source>
        <dbReference type="EMBL" id="MCP1336400.1"/>
    </source>
</evidence>
<comment type="pathway">
    <text evidence="10">Sulfur metabolism; glutathione biosynthesis; glutathione from L-cysteine and L-glutamate: step 2/2.</text>
</comment>
<dbReference type="Pfam" id="PF02951">
    <property type="entry name" value="GSH-S_N"/>
    <property type="match status" value="1"/>
</dbReference>
<comment type="catalytic activity">
    <reaction evidence="10">
        <text>gamma-L-glutamyl-L-cysteine + glycine + ATP = glutathione + ADP + phosphate + H(+)</text>
        <dbReference type="Rhea" id="RHEA:13557"/>
        <dbReference type="ChEBI" id="CHEBI:15378"/>
        <dbReference type="ChEBI" id="CHEBI:30616"/>
        <dbReference type="ChEBI" id="CHEBI:43474"/>
        <dbReference type="ChEBI" id="CHEBI:57305"/>
        <dbReference type="ChEBI" id="CHEBI:57925"/>
        <dbReference type="ChEBI" id="CHEBI:58173"/>
        <dbReference type="ChEBI" id="CHEBI:456216"/>
        <dbReference type="EC" id="6.3.2.3"/>
    </reaction>
</comment>
<dbReference type="InterPro" id="IPR013815">
    <property type="entry name" value="ATP_grasp_subdomain_1"/>
</dbReference>
<evidence type="ECO:0000256" key="7">
    <source>
        <dbReference type="ARBA" id="ARBA00022840"/>
    </source>
</evidence>
<evidence type="ECO:0000256" key="1">
    <source>
        <dbReference type="ARBA" id="ARBA00001936"/>
    </source>
</evidence>
<dbReference type="Gene3D" id="3.30.1490.20">
    <property type="entry name" value="ATP-grasp fold, A domain"/>
    <property type="match status" value="1"/>
</dbReference>
<keyword evidence="5" id="KW-0479">Metal-binding</keyword>
<dbReference type="NCBIfam" id="TIGR01380">
    <property type="entry name" value="glut_syn"/>
    <property type="match status" value="1"/>
</dbReference>
<keyword evidence="9" id="KW-0464">Manganese</keyword>
<reference evidence="12" key="1">
    <citation type="submission" date="2022-06" db="EMBL/GenBank/DDBJ databases">
        <title>Isolation and Genomics of Futiania mangrovii gen. nov., sp. nov., a Rare and Metabolically-versatile member in the Class Alphaproteobacteria.</title>
        <authorList>
            <person name="Liu L."/>
            <person name="Huang W.-C."/>
            <person name="Pan J."/>
            <person name="Li J."/>
            <person name="Huang Y."/>
            <person name="Du H."/>
            <person name="Liu Y."/>
            <person name="Li M."/>
        </authorList>
    </citation>
    <scope>NUCLEOTIDE SEQUENCE</scope>
    <source>
        <strain evidence="12">FT118</strain>
    </source>
</reference>
<dbReference type="AlphaFoldDB" id="A0A9J6PEZ7"/>
<evidence type="ECO:0000256" key="10">
    <source>
        <dbReference type="HAMAP-Rule" id="MF_00162"/>
    </source>
</evidence>
<dbReference type="InterPro" id="IPR004215">
    <property type="entry name" value="GSHS_N"/>
</dbReference>
<dbReference type="RefSeq" id="WP_269332361.1">
    <property type="nucleotide sequence ID" value="NZ_JAMZFT010000002.1"/>
</dbReference>
<dbReference type="GO" id="GO:0046872">
    <property type="term" value="F:metal ion binding"/>
    <property type="evidence" value="ECO:0007669"/>
    <property type="project" value="UniProtKB-KW"/>
</dbReference>
<evidence type="ECO:0000256" key="9">
    <source>
        <dbReference type="ARBA" id="ARBA00023211"/>
    </source>
</evidence>
<sequence length="330" mass="36365">MSQDQSRAAGRAGLRVAIQMDPIEGIDIRGDSTFRLALEAQERSHTLWYYLPDALSYRAGRVIAQARRIEVRREIGNHVSFGEDALLDLGRDTDVVLMRQDPPFDMAYITATHLLEQVHGETLVVNDPAEVRNAPEKLFVTRFPDLMPPTLISRDPMTIRSFREEHGDIIVKPLYGNGGAGVFHLPESDANLNALLELFMGMSREPVIVQRFLPEVRKGDKRIVLVDGVAAGAINRVPAAGDARSNMHVGGRAEPVEMSARDREICARIGPELKTRGLVFVGIDVIGDWLTEINVTSPTGIQEIERFDGTNIAALIWDAVEGRVAAKSAA</sequence>
<evidence type="ECO:0000256" key="6">
    <source>
        <dbReference type="ARBA" id="ARBA00022741"/>
    </source>
</evidence>
<comment type="cofactor">
    <cofactor evidence="2">
        <name>Mg(2+)</name>
        <dbReference type="ChEBI" id="CHEBI:18420"/>
    </cofactor>
</comment>
<dbReference type="Gene3D" id="3.40.50.20">
    <property type="match status" value="1"/>
</dbReference>
<comment type="cofactor">
    <cofactor evidence="1">
        <name>Mn(2+)</name>
        <dbReference type="ChEBI" id="CHEBI:29035"/>
    </cofactor>
</comment>
<dbReference type="Pfam" id="PF02955">
    <property type="entry name" value="GSH-S_ATP"/>
    <property type="match status" value="1"/>
</dbReference>
<keyword evidence="4 10" id="KW-0317">Glutathione biosynthesis</keyword>
<dbReference type="InterPro" id="IPR016185">
    <property type="entry name" value="PreATP-grasp_dom_sf"/>
</dbReference>
<keyword evidence="13" id="KW-1185">Reference proteome</keyword>
<gene>
    <name evidence="10 12" type="primary">gshB</name>
    <name evidence="12" type="ORF">NJQ99_08285</name>
</gene>
<dbReference type="PROSITE" id="PS50975">
    <property type="entry name" value="ATP_GRASP"/>
    <property type="match status" value="1"/>
</dbReference>
<proteinExistence type="inferred from homology"/>
<dbReference type="SUPFAM" id="SSF52440">
    <property type="entry name" value="PreATP-grasp domain"/>
    <property type="match status" value="1"/>
</dbReference>
<keyword evidence="8" id="KW-0460">Magnesium</keyword>
<dbReference type="PANTHER" id="PTHR21621:SF4">
    <property type="entry name" value="GLUTATHIONE SYNTHETASE"/>
    <property type="match status" value="1"/>
</dbReference>
<dbReference type="InterPro" id="IPR006284">
    <property type="entry name" value="Glut_synth_pro"/>
</dbReference>
<evidence type="ECO:0000256" key="3">
    <source>
        <dbReference type="ARBA" id="ARBA00022598"/>
    </source>
</evidence>